<dbReference type="eggNOG" id="ENOG502TBNS">
    <property type="taxonomic scope" value="Eukaryota"/>
</dbReference>
<dbReference type="Pfam" id="PF07648">
    <property type="entry name" value="Kazal_2"/>
    <property type="match status" value="1"/>
</dbReference>
<dbReference type="RefSeq" id="XP_058976256.1">
    <property type="nucleotide sequence ID" value="XM_059120273.1"/>
</dbReference>
<name>A0A1I8ND15_MUSDO</name>
<gene>
    <name evidence="3" type="primary">101889198</name>
    <name evidence="5 6" type="synonym">LOC101889198</name>
    <name evidence="7" type="synonym">LOC131801514</name>
</gene>
<reference evidence="6 7" key="2">
    <citation type="submission" date="2025-05" db="UniProtKB">
        <authorList>
            <consortium name="RefSeq"/>
        </authorList>
    </citation>
    <scope>IDENTIFICATION</scope>
    <source>
        <strain evidence="5 6">Aabys</strain>
        <tissue evidence="6 7">Whole body</tissue>
    </source>
</reference>
<dbReference type="InterPro" id="IPR036058">
    <property type="entry name" value="Kazal_dom_sf"/>
</dbReference>
<dbReference type="OrthoDB" id="6614329at2759"/>
<dbReference type="SMART" id="SM00280">
    <property type="entry name" value="KAZAL"/>
    <property type="match status" value="1"/>
</dbReference>
<protein>
    <submittedName>
        <fullName evidence="5 6 7">Vasotab</fullName>
    </submittedName>
</protein>
<dbReference type="GeneID" id="101889198"/>
<proteinExistence type="predicted"/>
<evidence type="ECO:0000313" key="6">
    <source>
        <dbReference type="RefSeq" id="XP_058974103.1"/>
    </source>
</evidence>
<evidence type="ECO:0000313" key="3">
    <source>
        <dbReference type="EnsemblMetazoa" id="MDOA013940-PA"/>
    </source>
</evidence>
<dbReference type="AlphaFoldDB" id="A0A1I8ND15"/>
<dbReference type="SUPFAM" id="SSF100895">
    <property type="entry name" value="Kazal-type serine protease inhibitors"/>
    <property type="match status" value="1"/>
</dbReference>
<evidence type="ECO:0000313" key="4">
    <source>
        <dbReference type="Proteomes" id="UP001652621"/>
    </source>
</evidence>
<organism evidence="3">
    <name type="scientific">Musca domestica</name>
    <name type="common">House fly</name>
    <dbReference type="NCBI Taxonomy" id="7370"/>
    <lineage>
        <taxon>Eukaryota</taxon>
        <taxon>Metazoa</taxon>
        <taxon>Ecdysozoa</taxon>
        <taxon>Arthropoda</taxon>
        <taxon>Hexapoda</taxon>
        <taxon>Insecta</taxon>
        <taxon>Pterygota</taxon>
        <taxon>Neoptera</taxon>
        <taxon>Endopterygota</taxon>
        <taxon>Diptera</taxon>
        <taxon>Brachycera</taxon>
        <taxon>Muscomorpha</taxon>
        <taxon>Muscoidea</taxon>
        <taxon>Muscidae</taxon>
        <taxon>Musca</taxon>
    </lineage>
</organism>
<evidence type="ECO:0000313" key="5">
    <source>
        <dbReference type="RefSeq" id="XP_005188224.1"/>
    </source>
</evidence>
<dbReference type="Proteomes" id="UP001652621">
    <property type="component" value="Unplaced"/>
</dbReference>
<evidence type="ECO:0000256" key="1">
    <source>
        <dbReference type="SAM" id="SignalP"/>
    </source>
</evidence>
<dbReference type="InterPro" id="IPR002350">
    <property type="entry name" value="Kazal_dom"/>
</dbReference>
<evidence type="ECO:0000259" key="2">
    <source>
        <dbReference type="PROSITE" id="PS51465"/>
    </source>
</evidence>
<dbReference type="VEuPathDB" id="VectorBase:MDOMA2_002616"/>
<evidence type="ECO:0000313" key="7">
    <source>
        <dbReference type="RefSeq" id="XP_058976256.1"/>
    </source>
</evidence>
<dbReference type="KEGG" id="mde:101889198"/>
<dbReference type="VEuPathDB" id="VectorBase:MDOA013940"/>
<keyword evidence="4" id="KW-1185">Reference proteome</keyword>
<feature type="domain" description="Kazal-like" evidence="2">
    <location>
        <begin position="23"/>
        <end position="79"/>
    </location>
</feature>
<dbReference type="RefSeq" id="XP_005188224.1">
    <property type="nucleotide sequence ID" value="XM_005188167.3"/>
</dbReference>
<reference evidence="3" key="1">
    <citation type="submission" date="2020-05" db="UniProtKB">
        <authorList>
            <consortium name="EnsemblMetazoa"/>
        </authorList>
    </citation>
    <scope>IDENTIFICATION</scope>
    <source>
        <strain evidence="3">Aabys</strain>
    </source>
</reference>
<sequence length="79" mass="8727">MKLFPLFLAMAIFVISFVNSAPAPGDTECEFNCDLQDYKPVCGTDDSGDTKTFNNMCIIKTENCLRKTSYQKTGDGDCP</sequence>
<dbReference type="Gene3D" id="3.30.60.30">
    <property type="match status" value="1"/>
</dbReference>
<feature type="chain" id="PRO_5044561525" evidence="1">
    <location>
        <begin position="21"/>
        <end position="79"/>
    </location>
</feature>
<feature type="signal peptide" evidence="1">
    <location>
        <begin position="1"/>
        <end position="20"/>
    </location>
</feature>
<dbReference type="EnsemblMetazoa" id="MDOA013940-RA">
    <property type="protein sequence ID" value="MDOA013940-PA"/>
    <property type="gene ID" value="MDOA013940"/>
</dbReference>
<accession>A0A1I8ND15</accession>
<dbReference type="RefSeq" id="XP_058974103.1">
    <property type="nucleotide sequence ID" value="XM_059118120.1"/>
</dbReference>
<dbReference type="PROSITE" id="PS51465">
    <property type="entry name" value="KAZAL_2"/>
    <property type="match status" value="1"/>
</dbReference>
<dbReference type="VEuPathDB" id="VectorBase:MDOMA2_004922"/>
<keyword evidence="1" id="KW-0732">Signal</keyword>